<dbReference type="Proteomes" id="UP000070457">
    <property type="component" value="Unassembled WGS sequence"/>
</dbReference>
<accession>A0A136LWX4</accession>
<evidence type="ECO:0000313" key="2">
    <source>
        <dbReference type="EMBL" id="KXK26154.1"/>
    </source>
</evidence>
<dbReference type="Pfam" id="PF13472">
    <property type="entry name" value="Lipase_GDSL_2"/>
    <property type="match status" value="1"/>
</dbReference>
<dbReference type="PANTHER" id="PTHR30383">
    <property type="entry name" value="THIOESTERASE 1/PROTEASE 1/LYSOPHOSPHOLIPASE L1"/>
    <property type="match status" value="1"/>
</dbReference>
<dbReference type="EMBL" id="JYNZ01000004">
    <property type="protein sequence ID" value="KXK26154.1"/>
    <property type="molecule type" value="Genomic_DNA"/>
</dbReference>
<dbReference type="GO" id="GO:0004622">
    <property type="term" value="F:phosphatidylcholine lysophospholipase activity"/>
    <property type="evidence" value="ECO:0007669"/>
    <property type="project" value="TreeGrafter"/>
</dbReference>
<evidence type="ECO:0000313" key="3">
    <source>
        <dbReference type="Proteomes" id="UP000070457"/>
    </source>
</evidence>
<dbReference type="InterPro" id="IPR013830">
    <property type="entry name" value="SGNH_hydro"/>
</dbReference>
<reference evidence="2 3" key="1">
    <citation type="submission" date="2015-02" db="EMBL/GenBank/DDBJ databases">
        <title>Improved understanding of the partial-nitritation anammox process through 23 genomes representing the majority of the microbial community.</title>
        <authorList>
            <person name="Speth D.R."/>
            <person name="In T Zandt M."/>
            <person name="Guerrero Cruz S."/>
            <person name="Jetten M.S."/>
            <person name="Dutilh B.E."/>
        </authorList>
    </citation>
    <scope>NUCLEOTIDE SEQUENCE [LARGE SCALE GENOMIC DNA]</scope>
    <source>
        <strain evidence="2">OLB20</strain>
    </source>
</reference>
<dbReference type="Gene3D" id="3.40.50.1110">
    <property type="entry name" value="SGNH hydrolase"/>
    <property type="match status" value="1"/>
</dbReference>
<dbReference type="STRING" id="1617426.TR69_WS6001001148"/>
<dbReference type="InterPro" id="IPR036514">
    <property type="entry name" value="SGNH_hydro_sf"/>
</dbReference>
<organism evidence="2 3">
    <name type="scientific">candidate division WS6 bacterium OLB20</name>
    <dbReference type="NCBI Taxonomy" id="1617426"/>
    <lineage>
        <taxon>Bacteria</taxon>
        <taxon>Candidatus Dojkabacteria</taxon>
    </lineage>
</organism>
<sequence length="241" mass="27385">MSFSKDPIAYVQNKLDSDARFTIVCLGDSITSTEWVHPNWREVVEYVLKEELMTDESWKQASWGIRFINSGYDGATVQDLLDRFDTAVGQHKPDLVIYVASSNDRHDGITPEESGRLNDLLLSMIQETGARTIFCTSTSSYNITYNSKIKEYNREYEDLKADSRIDLFRKLQAFDLQGFYTFASSGNAVEGIKPGETDYMHPNVKGNIYVAKIILEEGFGISFDAERYLNDLAAGVMMPRY</sequence>
<keyword evidence="2" id="KW-0378">Hydrolase</keyword>
<dbReference type="InterPro" id="IPR051532">
    <property type="entry name" value="Ester_Hydrolysis_Enzymes"/>
</dbReference>
<dbReference type="SUPFAM" id="SSF52266">
    <property type="entry name" value="SGNH hydrolase"/>
    <property type="match status" value="1"/>
</dbReference>
<dbReference type="PANTHER" id="PTHR30383:SF5">
    <property type="entry name" value="SGNH HYDROLASE-TYPE ESTERASE DOMAIN-CONTAINING PROTEIN"/>
    <property type="match status" value="1"/>
</dbReference>
<proteinExistence type="predicted"/>
<comment type="caution">
    <text evidence="2">The sequence shown here is derived from an EMBL/GenBank/DDBJ whole genome shotgun (WGS) entry which is preliminary data.</text>
</comment>
<dbReference type="CDD" id="cd00229">
    <property type="entry name" value="SGNH_hydrolase"/>
    <property type="match status" value="1"/>
</dbReference>
<dbReference type="AlphaFoldDB" id="A0A136LWX4"/>
<feature type="domain" description="SGNH hydrolase-type esterase" evidence="1">
    <location>
        <begin position="25"/>
        <end position="207"/>
    </location>
</feature>
<name>A0A136LWX4_9BACT</name>
<gene>
    <name evidence="2" type="ORF">TR69_WS6001001148</name>
</gene>
<evidence type="ECO:0000259" key="1">
    <source>
        <dbReference type="Pfam" id="PF13472"/>
    </source>
</evidence>
<protein>
    <submittedName>
        <fullName evidence="2">GDSL-like Lipase/Acylhydrolase</fullName>
    </submittedName>
</protein>